<dbReference type="STRING" id="57577.A0A2K3JU31"/>
<organism evidence="1 2">
    <name type="scientific">Trifolium pratense</name>
    <name type="common">Red clover</name>
    <dbReference type="NCBI Taxonomy" id="57577"/>
    <lineage>
        <taxon>Eukaryota</taxon>
        <taxon>Viridiplantae</taxon>
        <taxon>Streptophyta</taxon>
        <taxon>Embryophyta</taxon>
        <taxon>Tracheophyta</taxon>
        <taxon>Spermatophyta</taxon>
        <taxon>Magnoliopsida</taxon>
        <taxon>eudicotyledons</taxon>
        <taxon>Gunneridae</taxon>
        <taxon>Pentapetalae</taxon>
        <taxon>rosids</taxon>
        <taxon>fabids</taxon>
        <taxon>Fabales</taxon>
        <taxon>Fabaceae</taxon>
        <taxon>Papilionoideae</taxon>
        <taxon>50 kb inversion clade</taxon>
        <taxon>NPAAA clade</taxon>
        <taxon>Hologalegina</taxon>
        <taxon>IRL clade</taxon>
        <taxon>Trifolieae</taxon>
        <taxon>Trifolium</taxon>
    </lineage>
</organism>
<protein>
    <submittedName>
        <fullName evidence="1">Uncharacterized protein</fullName>
    </submittedName>
</protein>
<reference evidence="1 2" key="2">
    <citation type="journal article" date="2017" name="Front. Plant Sci.">
        <title>Gene Classification and Mining of Molecular Markers Useful in Red Clover (Trifolium pratense) Breeding.</title>
        <authorList>
            <person name="Istvanek J."/>
            <person name="Dluhosova J."/>
            <person name="Dluhos P."/>
            <person name="Patkova L."/>
            <person name="Nedelnik J."/>
            <person name="Repkova J."/>
        </authorList>
    </citation>
    <scope>NUCLEOTIDE SEQUENCE [LARGE SCALE GENOMIC DNA]</scope>
    <source>
        <strain evidence="2">cv. Tatra</strain>
        <tissue evidence="1">Young leaves</tissue>
    </source>
</reference>
<reference evidence="1 2" key="1">
    <citation type="journal article" date="2014" name="Am. J. Bot.">
        <title>Genome assembly and annotation for red clover (Trifolium pratense; Fabaceae).</title>
        <authorList>
            <person name="Istvanek J."/>
            <person name="Jaros M."/>
            <person name="Krenek A."/>
            <person name="Repkova J."/>
        </authorList>
    </citation>
    <scope>NUCLEOTIDE SEQUENCE [LARGE SCALE GENOMIC DNA]</scope>
    <source>
        <strain evidence="2">cv. Tatra</strain>
        <tissue evidence="1">Young leaves</tissue>
    </source>
</reference>
<proteinExistence type="predicted"/>
<dbReference type="ExpressionAtlas" id="A0A2K3JU31">
    <property type="expression patterns" value="baseline"/>
</dbReference>
<comment type="caution">
    <text evidence="1">The sequence shown here is derived from an EMBL/GenBank/DDBJ whole genome shotgun (WGS) entry which is preliminary data.</text>
</comment>
<name>A0A2K3JU31_TRIPR</name>
<accession>A0A2K3JU31</accession>
<evidence type="ECO:0000313" key="1">
    <source>
        <dbReference type="EMBL" id="PNX57508.1"/>
    </source>
</evidence>
<sequence length="80" mass="8708">MEQDGSIGKAIRLTHVLAASFAGLIAAAAASHYRNQVSTVVLDKKIIPKVDRSESGRIGQIEKFSHYVGKICFTKNYTSL</sequence>
<dbReference type="EMBL" id="ASHM01123889">
    <property type="protein sequence ID" value="PNX57508.1"/>
    <property type="molecule type" value="Genomic_DNA"/>
</dbReference>
<gene>
    <name evidence="1" type="ORF">L195_g058730</name>
</gene>
<dbReference type="Proteomes" id="UP000236291">
    <property type="component" value="Unassembled WGS sequence"/>
</dbReference>
<evidence type="ECO:0000313" key="2">
    <source>
        <dbReference type="Proteomes" id="UP000236291"/>
    </source>
</evidence>
<dbReference type="AlphaFoldDB" id="A0A2K3JU31"/>